<proteinExistence type="predicted"/>
<dbReference type="EMBL" id="JAQNDO010000001">
    <property type="protein sequence ID" value="MDC0741265.1"/>
    <property type="molecule type" value="Genomic_DNA"/>
</dbReference>
<reference evidence="1 2" key="1">
    <citation type="submission" date="2022-11" db="EMBL/GenBank/DDBJ databases">
        <title>Minimal conservation of predation-associated metabolite biosynthetic gene clusters underscores biosynthetic potential of Myxococcota including descriptions for ten novel species: Archangium lansinium sp. nov., Myxococcus landrumus sp. nov., Nannocystis bai.</title>
        <authorList>
            <person name="Ahearne A."/>
            <person name="Stevens C."/>
            <person name="Dowd S."/>
        </authorList>
    </citation>
    <scope>NUCLEOTIDE SEQUENCE [LARGE SCALE GENOMIC DNA]</scope>
    <source>
        <strain evidence="1 2">RJM3</strain>
    </source>
</reference>
<comment type="caution">
    <text evidence="1">The sequence shown here is derived from an EMBL/GenBank/DDBJ whole genome shotgun (WGS) entry which is preliminary data.</text>
</comment>
<accession>A0ABT5EKI2</accession>
<evidence type="ECO:0000313" key="2">
    <source>
        <dbReference type="Proteomes" id="UP001221411"/>
    </source>
</evidence>
<protein>
    <recommendedName>
        <fullName evidence="3">Lipoprotein</fullName>
    </recommendedName>
</protein>
<keyword evidence="2" id="KW-1185">Reference proteome</keyword>
<dbReference type="PROSITE" id="PS51257">
    <property type="entry name" value="PROKAR_LIPOPROTEIN"/>
    <property type="match status" value="1"/>
</dbReference>
<organism evidence="1 2">
    <name type="scientific">Polyangium mundeleinium</name>
    <dbReference type="NCBI Taxonomy" id="2995306"/>
    <lineage>
        <taxon>Bacteria</taxon>
        <taxon>Pseudomonadati</taxon>
        <taxon>Myxococcota</taxon>
        <taxon>Polyangia</taxon>
        <taxon>Polyangiales</taxon>
        <taxon>Polyangiaceae</taxon>
        <taxon>Polyangium</taxon>
    </lineage>
</organism>
<evidence type="ECO:0008006" key="3">
    <source>
        <dbReference type="Google" id="ProtNLM"/>
    </source>
</evidence>
<sequence>MQRVVVGWVVAWSLVVGVGCEKECKNPALTWDEVKGRGRIEGPAMPCNIVKVCDPGQGRPIRREALTPLVDPKIIDRGYANDNRDSCIHKAQRLELIDSGCKGEASPERICLDAPGSSNGPDFTGSTGGTFVTVGVGAGSGDYWFHEQGAGGPESCKTDLWFVFDWCESPARWPRKYIFEGHVAAFQAGCVMHLCPEQITCTEIDPMWCGTPCEDPTGATFWRNLAVLGDRCGHLSGDIDGDGEWEPSEDRAYRGCADAEMKALCPACFERWKREGVTAQEVTQEGTSPRTSSTTQ</sequence>
<name>A0ABT5EKI2_9BACT</name>
<gene>
    <name evidence="1" type="ORF">POL67_07915</name>
</gene>
<dbReference type="Proteomes" id="UP001221411">
    <property type="component" value="Unassembled WGS sequence"/>
</dbReference>
<dbReference type="RefSeq" id="WP_271916486.1">
    <property type="nucleotide sequence ID" value="NZ_JAQNDO010000001.1"/>
</dbReference>
<evidence type="ECO:0000313" key="1">
    <source>
        <dbReference type="EMBL" id="MDC0741265.1"/>
    </source>
</evidence>